<sequence>LPKQCMAKEDTPAGIQAAKRAGMQVLAVANTYPFHMLQRQANWTVDYLSDLELERVIETFAEK</sequence>
<dbReference type="EMBL" id="NTFS01000582">
    <property type="protein sequence ID" value="PAX47618.1"/>
    <property type="molecule type" value="Genomic_DNA"/>
</dbReference>
<feature type="non-terminal residue" evidence="1">
    <location>
        <position position="1"/>
    </location>
</feature>
<organism evidence="1 2">
    <name type="scientific">Brunnivagina elsteri CCALA 953</name>
    <dbReference type="NCBI Taxonomy" id="987040"/>
    <lineage>
        <taxon>Bacteria</taxon>
        <taxon>Bacillati</taxon>
        <taxon>Cyanobacteriota</taxon>
        <taxon>Cyanophyceae</taxon>
        <taxon>Nostocales</taxon>
        <taxon>Calotrichaceae</taxon>
        <taxon>Brunnivagina</taxon>
    </lineage>
</organism>
<gene>
    <name evidence="1" type="ORF">CK510_28665</name>
</gene>
<keyword evidence="2" id="KW-1185">Reference proteome</keyword>
<evidence type="ECO:0000313" key="2">
    <source>
        <dbReference type="Proteomes" id="UP000218238"/>
    </source>
</evidence>
<dbReference type="GO" id="GO:0016787">
    <property type="term" value="F:hydrolase activity"/>
    <property type="evidence" value="ECO:0007669"/>
    <property type="project" value="UniProtKB-KW"/>
</dbReference>
<dbReference type="Gene3D" id="3.40.50.1000">
    <property type="entry name" value="HAD superfamily/HAD-like"/>
    <property type="match status" value="1"/>
</dbReference>
<proteinExistence type="predicted"/>
<dbReference type="SUPFAM" id="SSF56784">
    <property type="entry name" value="HAD-like"/>
    <property type="match status" value="1"/>
</dbReference>
<dbReference type="InterPro" id="IPR023214">
    <property type="entry name" value="HAD_sf"/>
</dbReference>
<dbReference type="AlphaFoldDB" id="A0A2A2TAQ8"/>
<evidence type="ECO:0000313" key="1">
    <source>
        <dbReference type="EMBL" id="PAX47618.1"/>
    </source>
</evidence>
<dbReference type="InterPro" id="IPR036412">
    <property type="entry name" value="HAD-like_sf"/>
</dbReference>
<name>A0A2A2TAQ8_9CYAN</name>
<protein>
    <submittedName>
        <fullName evidence="1">HAD family hydrolase</fullName>
    </submittedName>
</protein>
<reference evidence="1 2" key="1">
    <citation type="submission" date="2017-08" db="EMBL/GenBank/DDBJ databases">
        <title>Draft genome sequence of filamentous cyanobacterium Calothrix elsteri CCALA 953.</title>
        <authorList>
            <person name="Gagunashvili A.N."/>
            <person name="Elster J."/>
            <person name="Andresson O.S."/>
        </authorList>
    </citation>
    <scope>NUCLEOTIDE SEQUENCE [LARGE SCALE GENOMIC DNA]</scope>
    <source>
        <strain evidence="1 2">CCALA 953</strain>
    </source>
</reference>
<dbReference type="Proteomes" id="UP000218238">
    <property type="component" value="Unassembled WGS sequence"/>
</dbReference>
<accession>A0A2A2TAQ8</accession>
<comment type="caution">
    <text evidence="1">The sequence shown here is derived from an EMBL/GenBank/DDBJ whole genome shotgun (WGS) entry which is preliminary data.</text>
</comment>
<keyword evidence="1" id="KW-0378">Hydrolase</keyword>